<dbReference type="Proteomes" id="UP000460412">
    <property type="component" value="Unassembled WGS sequence"/>
</dbReference>
<name>A0A7X3MGA2_9FIRM</name>
<gene>
    <name evidence="2" type="ORF">GN277_10005</name>
</gene>
<evidence type="ECO:0000256" key="1">
    <source>
        <dbReference type="SAM" id="MobiDB-lite"/>
    </source>
</evidence>
<protein>
    <submittedName>
        <fullName evidence="2">Uncharacterized protein</fullName>
    </submittedName>
</protein>
<accession>A0A7X3MGA2</accession>
<dbReference type="EMBL" id="WUQX01000001">
    <property type="protein sequence ID" value="MXP75707.1"/>
    <property type="molecule type" value="Genomic_DNA"/>
</dbReference>
<dbReference type="RefSeq" id="WP_159750916.1">
    <property type="nucleotide sequence ID" value="NZ_WUQX01000001.1"/>
</dbReference>
<evidence type="ECO:0000313" key="2">
    <source>
        <dbReference type="EMBL" id="MXP75707.1"/>
    </source>
</evidence>
<keyword evidence="3" id="KW-1185">Reference proteome</keyword>
<comment type="caution">
    <text evidence="2">The sequence shown here is derived from an EMBL/GenBank/DDBJ whole genome shotgun (WGS) entry which is preliminary data.</text>
</comment>
<evidence type="ECO:0000313" key="3">
    <source>
        <dbReference type="Proteomes" id="UP000460412"/>
    </source>
</evidence>
<organism evidence="2 3">
    <name type="scientific">Sporofaciens musculi</name>
    <dbReference type="NCBI Taxonomy" id="2681861"/>
    <lineage>
        <taxon>Bacteria</taxon>
        <taxon>Bacillati</taxon>
        <taxon>Bacillota</taxon>
        <taxon>Clostridia</taxon>
        <taxon>Lachnospirales</taxon>
        <taxon>Lachnospiraceae</taxon>
        <taxon>Sporofaciens</taxon>
    </lineage>
</organism>
<proteinExistence type="predicted"/>
<dbReference type="AlphaFoldDB" id="A0A7X3MGA2"/>
<sequence>MAAVKFEGVDILDSLEQIMELHTQHYKDDFDLDRELIPKLAVSGEPEDRRLLWLSRPCGTYTLREWEVYLEGSHANKVWKFYHEQTKDSVLAYALSIKEVQDGKVTGNIYTLDYGAHVERVKLLTCPIGKVAVLFEDGANITIPYQNQRQLMNELMPVHGSPKTMTELPENERELAVILKRERLKRSYHATNGDIKEYIDSLKKGTLRGKLKESRTAAVSAHKPPSPSPKKEPER</sequence>
<reference evidence="2 3" key="1">
    <citation type="submission" date="2019-12" db="EMBL/GenBank/DDBJ databases">
        <title>Sporaefaciens musculi gen. nov., sp. nov., a novel bacterium isolated from the caecum of an obese mouse.</title>
        <authorList>
            <person name="Rasmussen T.S."/>
            <person name="Streidl T."/>
            <person name="Hitch T.C.A."/>
            <person name="Wortmann E."/>
            <person name="Deptula P."/>
            <person name="Hansen M."/>
            <person name="Nielsen D.S."/>
            <person name="Clavel T."/>
            <person name="Vogensen F.K."/>
        </authorList>
    </citation>
    <scope>NUCLEOTIDE SEQUENCE [LARGE SCALE GENOMIC DNA]</scope>
    <source>
        <strain evidence="2 3">WCA-9-b2</strain>
    </source>
</reference>
<feature type="region of interest" description="Disordered" evidence="1">
    <location>
        <begin position="209"/>
        <end position="235"/>
    </location>
</feature>